<accession>A0A6V7W237</accession>
<dbReference type="EMBL" id="CAJEWN010000394">
    <property type="protein sequence ID" value="CAD2181203.1"/>
    <property type="molecule type" value="Genomic_DNA"/>
</dbReference>
<evidence type="ECO:0000256" key="1">
    <source>
        <dbReference type="SAM" id="MobiDB-lite"/>
    </source>
</evidence>
<sequence length="49" mass="5820">MLEVEIFNKNRGSPRLEKPRSMSRGRFWQRSEADITNKQKTVVGFFLFS</sequence>
<proteinExistence type="predicted"/>
<evidence type="ECO:0000313" key="3">
    <source>
        <dbReference type="Proteomes" id="UP000580250"/>
    </source>
</evidence>
<dbReference type="AlphaFoldDB" id="A0A6V7W237"/>
<reference evidence="2 3" key="1">
    <citation type="submission" date="2020-08" db="EMBL/GenBank/DDBJ databases">
        <authorList>
            <person name="Koutsovoulos G."/>
            <person name="Danchin GJ E."/>
        </authorList>
    </citation>
    <scope>NUCLEOTIDE SEQUENCE [LARGE SCALE GENOMIC DNA]</scope>
</reference>
<name>A0A6V7W237_MELEN</name>
<dbReference type="Proteomes" id="UP000580250">
    <property type="component" value="Unassembled WGS sequence"/>
</dbReference>
<feature type="region of interest" description="Disordered" evidence="1">
    <location>
        <begin position="1"/>
        <end position="23"/>
    </location>
</feature>
<comment type="caution">
    <text evidence="2">The sequence shown here is derived from an EMBL/GenBank/DDBJ whole genome shotgun (WGS) entry which is preliminary data.</text>
</comment>
<gene>
    <name evidence="2" type="ORF">MENT_LOCUS33333</name>
</gene>
<organism evidence="2 3">
    <name type="scientific">Meloidogyne enterolobii</name>
    <name type="common">Root-knot nematode worm</name>
    <name type="synonym">Meloidogyne mayaguensis</name>
    <dbReference type="NCBI Taxonomy" id="390850"/>
    <lineage>
        <taxon>Eukaryota</taxon>
        <taxon>Metazoa</taxon>
        <taxon>Ecdysozoa</taxon>
        <taxon>Nematoda</taxon>
        <taxon>Chromadorea</taxon>
        <taxon>Rhabditida</taxon>
        <taxon>Tylenchina</taxon>
        <taxon>Tylenchomorpha</taxon>
        <taxon>Tylenchoidea</taxon>
        <taxon>Meloidogynidae</taxon>
        <taxon>Meloidogyninae</taxon>
        <taxon>Meloidogyne</taxon>
    </lineage>
</organism>
<evidence type="ECO:0000313" key="2">
    <source>
        <dbReference type="EMBL" id="CAD2181203.1"/>
    </source>
</evidence>
<protein>
    <submittedName>
        <fullName evidence="2">Uncharacterized protein</fullName>
    </submittedName>
</protein>